<protein>
    <recommendedName>
        <fullName evidence="2">Deoxynucleoside kinase domain-containing protein</fullName>
    </recommendedName>
</protein>
<evidence type="ECO:0000256" key="1">
    <source>
        <dbReference type="SAM" id="MobiDB-lite"/>
    </source>
</evidence>
<proteinExistence type="predicted"/>
<reference evidence="3 4" key="1">
    <citation type="submission" date="2024-02" db="EMBL/GenBank/DDBJ databases">
        <authorList>
            <person name="Vignale AGUSTIN F."/>
            <person name="Sosa J E."/>
            <person name="Modenutti C."/>
        </authorList>
    </citation>
    <scope>NUCLEOTIDE SEQUENCE [LARGE SCALE GENOMIC DNA]</scope>
</reference>
<accession>A0ABC8QWK0</accession>
<dbReference type="PANTHER" id="PTHR10513:SF35">
    <property type="entry name" value="DEOXYADENOSINE KINASE"/>
    <property type="match status" value="1"/>
</dbReference>
<dbReference type="SUPFAM" id="SSF52540">
    <property type="entry name" value="P-loop containing nucleoside triphosphate hydrolases"/>
    <property type="match status" value="1"/>
</dbReference>
<evidence type="ECO:0000313" key="4">
    <source>
        <dbReference type="Proteomes" id="UP001642360"/>
    </source>
</evidence>
<dbReference type="AlphaFoldDB" id="A0ABC8QWK0"/>
<dbReference type="Proteomes" id="UP001642360">
    <property type="component" value="Unassembled WGS sequence"/>
</dbReference>
<dbReference type="InterPro" id="IPR031314">
    <property type="entry name" value="DNK_dom"/>
</dbReference>
<feature type="compositionally biased region" description="Basic and acidic residues" evidence="1">
    <location>
        <begin position="163"/>
        <end position="176"/>
    </location>
</feature>
<evidence type="ECO:0000313" key="3">
    <source>
        <dbReference type="EMBL" id="CAK9137135.1"/>
    </source>
</evidence>
<dbReference type="InterPro" id="IPR050566">
    <property type="entry name" value="Deoxyribonucleoside_kinase"/>
</dbReference>
<dbReference type="InterPro" id="IPR027417">
    <property type="entry name" value="P-loop_NTPase"/>
</dbReference>
<name>A0ABC8QWK0_9AQUA</name>
<gene>
    <name evidence="3" type="ORF">ILEXP_LOCUS4153</name>
</gene>
<dbReference type="CDD" id="cd01673">
    <property type="entry name" value="dNK"/>
    <property type="match status" value="1"/>
</dbReference>
<dbReference type="EMBL" id="CAUOFW020000803">
    <property type="protein sequence ID" value="CAK9137135.1"/>
    <property type="molecule type" value="Genomic_DNA"/>
</dbReference>
<dbReference type="Gene3D" id="3.40.50.300">
    <property type="entry name" value="P-loop containing nucleotide triphosphate hydrolases"/>
    <property type="match status" value="1"/>
</dbReference>
<dbReference type="Pfam" id="PF01712">
    <property type="entry name" value="dNK"/>
    <property type="match status" value="1"/>
</dbReference>
<keyword evidence="4" id="KW-1185">Reference proteome</keyword>
<evidence type="ECO:0000259" key="2">
    <source>
        <dbReference type="Pfam" id="PF01712"/>
    </source>
</evidence>
<organism evidence="3 4">
    <name type="scientific">Ilex paraguariensis</name>
    <name type="common">yerba mate</name>
    <dbReference type="NCBI Taxonomy" id="185542"/>
    <lineage>
        <taxon>Eukaryota</taxon>
        <taxon>Viridiplantae</taxon>
        <taxon>Streptophyta</taxon>
        <taxon>Embryophyta</taxon>
        <taxon>Tracheophyta</taxon>
        <taxon>Spermatophyta</taxon>
        <taxon>Magnoliopsida</taxon>
        <taxon>eudicotyledons</taxon>
        <taxon>Gunneridae</taxon>
        <taxon>Pentapetalae</taxon>
        <taxon>asterids</taxon>
        <taxon>campanulids</taxon>
        <taxon>Aquifoliales</taxon>
        <taxon>Aquifoliaceae</taxon>
        <taxon>Ilex</taxon>
    </lineage>
</organism>
<dbReference type="PANTHER" id="PTHR10513">
    <property type="entry name" value="DEOXYNUCLEOSIDE KINASE"/>
    <property type="match status" value="1"/>
</dbReference>
<feature type="domain" description="Deoxynucleoside kinase" evidence="2">
    <location>
        <begin position="252"/>
        <end position="506"/>
    </location>
</feature>
<comment type="caution">
    <text evidence="3">The sequence shown here is derived from an EMBL/GenBank/DDBJ whole genome shotgun (WGS) entry which is preliminary data.</text>
</comment>
<feature type="region of interest" description="Disordered" evidence="1">
    <location>
        <begin position="155"/>
        <end position="176"/>
    </location>
</feature>
<sequence>MQKLLRRSPTGSPILCTVLNPSFVLPVKTTQNFISLGVYRNTHFLCLGFKPKTPHTPLYIMPPTATLRFHPSVGVAAVKNNPYTSTAVASSTISSQVFSANNCRICRCSIENANGVRAWVGFKNRRSGSLWAWFSTIPDEGLSVAAAKGSETSESYAVENGGENEKGVVDSSEEKSVRLHRRQKGSGGGMALPGSPDLLTIPGVGPRNLRKLVEKGIGGVAELKQLYKDKFFGMSSQKMVEFYGVQLKRLTFCVEGNISVGKTTFLQRIANETLELQDLVEIVPEPINKWQDVGPDHFNILDAFYAEPQRYAYTFQNYVFVTRVMQERESSGGLKPLRLMERSVFSDRMVFVRAVHEANWMNEMEISIYDSWFDPVVSSLPGLIPDGFIYLRASPDTCHKRLLLRRRAEEGGVTLEYLRDLHEKHESWLFPFQSGNHGILSVNKLPSEVDCSLHPDIRDRVFYLEGNHMHSSIQKVPALVLDCEPNIDFSNDIEAKQQYAQQVAKFFEFVKKKKEVPAPKVGEAAASSSKPQVLLPHKGLWVPDGKHFPKSALESLDFRRAISFMSGQ</sequence>